<gene>
    <name evidence="2" type="ORF">TrRE_jg5640</name>
</gene>
<dbReference type="SUPFAM" id="SSF48371">
    <property type="entry name" value="ARM repeat"/>
    <property type="match status" value="1"/>
</dbReference>
<feature type="compositionally biased region" description="Acidic residues" evidence="1">
    <location>
        <begin position="115"/>
        <end position="124"/>
    </location>
</feature>
<dbReference type="EMBL" id="BRXZ01000025">
    <property type="protein sequence ID" value="GMI03304.1"/>
    <property type="molecule type" value="Genomic_DNA"/>
</dbReference>
<keyword evidence="3" id="KW-1185">Reference proteome</keyword>
<comment type="caution">
    <text evidence="2">The sequence shown here is derived from an EMBL/GenBank/DDBJ whole genome shotgun (WGS) entry which is preliminary data.</text>
</comment>
<dbReference type="InterPro" id="IPR016024">
    <property type="entry name" value="ARM-type_fold"/>
</dbReference>
<sequence length="1205" mass="133258">MSKPPPFDPNFGLPPEEVPHDWEFNIGDDTFKRVSKVGKSNLDFLSRMEGETSAGGNDQKWKMISDIGASSLELRDGAEIDEEEARKERAKRLKAAGIKTADEHILSDDDKSKNEDEDDSDDDSSTSSGSSTSSSPGAGSAENEEEEDENNMLDNDWDTSEWSMQEIESACQTLVRECELKSSKKRQELSIRMLTRLLDRHQEAVGYIEKISESLLNKAFPGILVDGIAPEALNLSHLLAALAPRFADSFSLLGPIARVCKILTNEMDLAAQLLQWRHKVRRLKRELYAIKGDIPRDRWIRKKMTLTMKTDDLNKKWRQMHDAAHSSSVPADVTLSHLKFLLALCTPSNTKHASENRDEIVKKNGLLPICLCLKEVGEDYIDPIVLDSNSVVSNRTGSTATVSLGALGVNDMGLIHPHQVACKLVLQICQERRLLYPLLRARIHEGLSKILAHQAILPPEDICMALDSLDMIGSNALKSSNVAMSEDDYVAYETEKRSRLFHDENYVDSDADDCPSDIEDEGEKAIYRRETRKAITNLLVLPSIISKLTLLLEVPHAQIFLGSVMVLHKLASTQGYNHVLVEIIALAGRPLEKIVENLQSGDDKISLACLNLLKQLATRQSGRDGMVVSKIADMLMPLISGLDATPSKVFTLALNVFVALAQDGVTDNIGLDLNGPAPKHVLYNDLLTIFTTPGSSPSVSIEHLLDLRVMNFVINFLARPSDTSLYFDLSNQHKQMGSIILHRMVLHKEVCKTMNMLPVMQYFAYNIQHMFTFFMEGHYGHNSKERLIFFSSIQGSCRGLAQIAKYAPDGDLQVMSTIGEFNIFKEIEELLGFPSVNVDDSFVPKIECADAAARLVGSIARVPVSEHHSEADKESYLALKDDVDACLKTLNRLIDQMAKPLMAIVHGCPSKSAKANATSALANLCSTNATCDILLDMGLAKIAASMFPTKPSILEGAKGMKNIEDEIYDVPARMKRDNEVETLVSLDASAFTLVSRLCRTPAGKHAVQTTGMLRRCVERFHLDSGVKGVDLVVRGEISCVFAKIANTGTIESGNAGSTNDYILNPNYNTVRMLIELVREGGNSMFYRRARFWAASALGELCLDTMRAVPIVVEFGGVTEFGRIIKGFKEGTTPEPLLRPALTGLLRIAKYPLGAYVSKLFEESMQLPLVSLASNVTLQMEYVEIKDRTPLGDFARDILFCMSEPA</sequence>
<feature type="compositionally biased region" description="Acidic residues" evidence="1">
    <location>
        <begin position="142"/>
        <end position="156"/>
    </location>
</feature>
<evidence type="ECO:0000313" key="2">
    <source>
        <dbReference type="EMBL" id="GMI03304.1"/>
    </source>
</evidence>
<feature type="compositionally biased region" description="Low complexity" evidence="1">
    <location>
        <begin position="125"/>
        <end position="135"/>
    </location>
</feature>
<dbReference type="Proteomes" id="UP001165082">
    <property type="component" value="Unassembled WGS sequence"/>
</dbReference>
<feature type="region of interest" description="Disordered" evidence="1">
    <location>
        <begin position="75"/>
        <end position="156"/>
    </location>
</feature>
<name>A0A9W7F767_9STRA</name>
<organism evidence="2 3">
    <name type="scientific">Triparma retinervis</name>
    <dbReference type="NCBI Taxonomy" id="2557542"/>
    <lineage>
        <taxon>Eukaryota</taxon>
        <taxon>Sar</taxon>
        <taxon>Stramenopiles</taxon>
        <taxon>Ochrophyta</taxon>
        <taxon>Bolidophyceae</taxon>
        <taxon>Parmales</taxon>
        <taxon>Triparmaceae</taxon>
        <taxon>Triparma</taxon>
    </lineage>
</organism>
<dbReference type="OrthoDB" id="195628at2759"/>
<feature type="compositionally biased region" description="Basic and acidic residues" evidence="1">
    <location>
        <begin position="100"/>
        <end position="114"/>
    </location>
</feature>
<protein>
    <submittedName>
        <fullName evidence="2">Uncharacterized protein</fullName>
    </submittedName>
</protein>
<accession>A0A9W7F767</accession>
<dbReference type="AlphaFoldDB" id="A0A9W7F767"/>
<evidence type="ECO:0000313" key="3">
    <source>
        <dbReference type="Proteomes" id="UP001165082"/>
    </source>
</evidence>
<proteinExistence type="predicted"/>
<evidence type="ECO:0000256" key="1">
    <source>
        <dbReference type="SAM" id="MobiDB-lite"/>
    </source>
</evidence>
<reference evidence="2" key="1">
    <citation type="submission" date="2022-07" db="EMBL/GenBank/DDBJ databases">
        <title>Genome analysis of Parmales, a sister group of diatoms, reveals the evolutionary specialization of diatoms from phago-mixotrophs to photoautotrophs.</title>
        <authorList>
            <person name="Ban H."/>
            <person name="Sato S."/>
            <person name="Yoshikawa S."/>
            <person name="Kazumasa Y."/>
            <person name="Nakamura Y."/>
            <person name="Ichinomiya M."/>
            <person name="Saitoh K."/>
            <person name="Sato N."/>
            <person name="Blanc-Mathieu R."/>
            <person name="Endo H."/>
            <person name="Kuwata A."/>
            <person name="Ogata H."/>
        </authorList>
    </citation>
    <scope>NUCLEOTIDE SEQUENCE</scope>
</reference>